<proteinExistence type="predicted"/>
<feature type="compositionally biased region" description="Pro residues" evidence="1">
    <location>
        <begin position="40"/>
        <end position="50"/>
    </location>
</feature>
<dbReference type="Proteomes" id="UP000218899">
    <property type="component" value="Chromosome"/>
</dbReference>
<evidence type="ECO:0000313" key="3">
    <source>
        <dbReference type="Proteomes" id="UP000218899"/>
    </source>
</evidence>
<dbReference type="KEGG" id="sva:SVA_0890"/>
<organism evidence="2 3">
    <name type="scientific">Sulfurifustis variabilis</name>
    <dbReference type="NCBI Taxonomy" id="1675686"/>
    <lineage>
        <taxon>Bacteria</taxon>
        <taxon>Pseudomonadati</taxon>
        <taxon>Pseudomonadota</taxon>
        <taxon>Gammaproteobacteria</taxon>
        <taxon>Acidiferrobacterales</taxon>
        <taxon>Acidiferrobacteraceae</taxon>
        <taxon>Sulfurifustis</taxon>
    </lineage>
</organism>
<evidence type="ECO:0000256" key="1">
    <source>
        <dbReference type="SAM" id="MobiDB-lite"/>
    </source>
</evidence>
<dbReference type="EMBL" id="AP014936">
    <property type="protein sequence ID" value="BAU47469.1"/>
    <property type="molecule type" value="Genomic_DNA"/>
</dbReference>
<dbReference type="RefSeq" id="WP_096459317.1">
    <property type="nucleotide sequence ID" value="NZ_AP014936.1"/>
</dbReference>
<dbReference type="OrthoDB" id="8708757at2"/>
<gene>
    <name evidence="2" type="ORF">SVA_0890</name>
</gene>
<evidence type="ECO:0000313" key="2">
    <source>
        <dbReference type="EMBL" id="BAU47469.1"/>
    </source>
</evidence>
<sequence>MRTVAPWLVAGVALVAVVVMLAKTADRDEVVPIPMSSLPGPGPTGTPPAGGPVDLSSMTPREAADRLFNRIMTASERGDREEALRFVPMALMAYDELGTLDNDAHYHVALIQLVAGDTAKVRAHIESLRQAVPGHLLASMLEHRIAEREGKPDGMARAYRAFLAAYDAEIAAGRTEYQDHRGLIDRFRDAAAQAAARPAAARAPGK</sequence>
<protein>
    <submittedName>
        <fullName evidence="2">Uncharacterized protein</fullName>
    </submittedName>
</protein>
<dbReference type="AlphaFoldDB" id="A0A1B4V1U5"/>
<reference evidence="2 3" key="1">
    <citation type="submission" date="2015-08" db="EMBL/GenBank/DDBJ databases">
        <title>Complete genome sequence of Sulfurifustis variabilis.</title>
        <authorList>
            <person name="Miura A."/>
            <person name="Kojima H."/>
            <person name="Fukui M."/>
        </authorList>
    </citation>
    <scope>NUCLEOTIDE SEQUENCE [LARGE SCALE GENOMIC DNA]</scope>
    <source>
        <strain evidence="3">skN76</strain>
    </source>
</reference>
<feature type="region of interest" description="Disordered" evidence="1">
    <location>
        <begin position="32"/>
        <end position="53"/>
    </location>
</feature>
<name>A0A1B4V1U5_9GAMM</name>
<accession>A0A1B4V1U5</accession>
<keyword evidence="3" id="KW-1185">Reference proteome</keyword>